<dbReference type="GO" id="GO:0009279">
    <property type="term" value="C:cell outer membrane"/>
    <property type="evidence" value="ECO:0007669"/>
    <property type="project" value="UniProtKB-SubCell"/>
</dbReference>
<evidence type="ECO:0000256" key="8">
    <source>
        <dbReference type="ARBA" id="ARBA00023237"/>
    </source>
</evidence>
<evidence type="ECO:0000256" key="6">
    <source>
        <dbReference type="ARBA" id="ARBA00023136"/>
    </source>
</evidence>
<dbReference type="PANTHER" id="PTHR30069:SF29">
    <property type="entry name" value="HEMOGLOBIN AND HEMOGLOBIN-HAPTOGLOBIN-BINDING PROTEIN 1-RELATED"/>
    <property type="match status" value="1"/>
</dbReference>
<dbReference type="GO" id="GO:0015344">
    <property type="term" value="F:siderophore uptake transmembrane transporter activity"/>
    <property type="evidence" value="ECO:0007669"/>
    <property type="project" value="TreeGrafter"/>
</dbReference>
<dbReference type="Gene3D" id="2.170.130.10">
    <property type="entry name" value="TonB-dependent receptor, plug domain"/>
    <property type="match status" value="1"/>
</dbReference>
<dbReference type="InterPro" id="IPR039426">
    <property type="entry name" value="TonB-dep_rcpt-like"/>
</dbReference>
<keyword evidence="5" id="KW-0798">TonB box</keyword>
<proteinExistence type="predicted"/>
<dbReference type="SUPFAM" id="SSF56935">
    <property type="entry name" value="Porins"/>
    <property type="match status" value="1"/>
</dbReference>
<dbReference type="Pfam" id="PF07715">
    <property type="entry name" value="Plug"/>
    <property type="match status" value="1"/>
</dbReference>
<dbReference type="PANTHER" id="PTHR30069">
    <property type="entry name" value="TONB-DEPENDENT OUTER MEMBRANE RECEPTOR"/>
    <property type="match status" value="1"/>
</dbReference>
<dbReference type="GO" id="GO:0044718">
    <property type="term" value="P:siderophore transmembrane transport"/>
    <property type="evidence" value="ECO:0007669"/>
    <property type="project" value="TreeGrafter"/>
</dbReference>
<feature type="domain" description="TonB-dependent receptor-like beta-barrel" evidence="9">
    <location>
        <begin position="173"/>
        <end position="584"/>
    </location>
</feature>
<keyword evidence="8" id="KW-0998">Cell outer membrane</keyword>
<keyword evidence="7 11" id="KW-0675">Receptor</keyword>
<keyword evidence="4" id="KW-0732">Signal</keyword>
<evidence type="ECO:0000256" key="3">
    <source>
        <dbReference type="ARBA" id="ARBA00022692"/>
    </source>
</evidence>
<keyword evidence="3" id="KW-0812">Transmembrane</keyword>
<keyword evidence="2" id="KW-0813">Transport</keyword>
<dbReference type="Gene3D" id="2.40.170.20">
    <property type="entry name" value="TonB-dependent receptor, beta-barrel domain"/>
    <property type="match status" value="1"/>
</dbReference>
<dbReference type="InterPro" id="IPR012910">
    <property type="entry name" value="Plug_dom"/>
</dbReference>
<dbReference type="InterPro" id="IPR000531">
    <property type="entry name" value="Beta-barrel_TonB"/>
</dbReference>
<reference evidence="11" key="1">
    <citation type="submission" date="2018-06" db="EMBL/GenBank/DDBJ databases">
        <authorList>
            <person name="Zhirakovskaya E."/>
        </authorList>
    </citation>
    <scope>NUCLEOTIDE SEQUENCE</scope>
</reference>
<dbReference type="PROSITE" id="PS52016">
    <property type="entry name" value="TONB_DEPENDENT_REC_3"/>
    <property type="match status" value="1"/>
</dbReference>
<dbReference type="Pfam" id="PF00593">
    <property type="entry name" value="TonB_dep_Rec_b-barrel"/>
    <property type="match status" value="1"/>
</dbReference>
<dbReference type="InterPro" id="IPR036942">
    <property type="entry name" value="Beta-barrel_TonB_sf"/>
</dbReference>
<sequence>MKYQKHLITALLSSAAILPAARAEDSMQEVVVSATRYERPLSQIGSSVSVITADDLEKSQTVFVQDILQNVPGLSLNQNGSFGGSSSLRIRGASSAQTVILIDGVQINDVSSPGGGFNFANLDPNGIERIEILRGPQSILYGSDAIGGVVNIITPTGEKGLKGSLFAEGGSFGTFRAGGNVAGGNDGVNFSLSGSGITTDGISKADEDNGNTEKDGYRNISLHGKITANLSEDHKVQLISRYVDSRNDFDSFGPTDGDRVGYSKEFLIAGRGYFNFMDGKFQNTLSIEYSQTNRRNESNGVENFKAEGARFNADYFGHYEVNEDFGISFGLQHEETKSASTSTKEFSIDSVFSELSWQGIEGLTLTAGLRYDDHNQYGGTTTPRLTAAYYFADSGTKVFANWGEGFKAPSVFQLTYICGFCGLTAPNGDLKPEESNGWEVGIEQTFWEDNIQLGATYFDQKIKNLINFDFSVGYGNINNVRTKGIELSLEAELIDGLIVRGNYTYTDAKDKGSDIILVRVPKNAAFAEVQWQIVPEFNVAFSMTYNGKETDKYTPGTNGWTRFDLKAAYEFSDGIEVYGRVDNLFDKEYQQIFGYGTPDRSFYAGIRGKF</sequence>
<dbReference type="CDD" id="cd01347">
    <property type="entry name" value="ligand_gated_channel"/>
    <property type="match status" value="1"/>
</dbReference>
<dbReference type="AlphaFoldDB" id="A0A3B0RWN7"/>
<evidence type="ECO:0000256" key="7">
    <source>
        <dbReference type="ARBA" id="ARBA00023170"/>
    </source>
</evidence>
<protein>
    <submittedName>
        <fullName evidence="11">Outer membrane vitamin B12 receptor BtuB</fullName>
    </submittedName>
</protein>
<gene>
    <name evidence="11" type="ORF">MNBD_ALPHA02-2213</name>
</gene>
<name>A0A3B0RWN7_9ZZZZ</name>
<evidence type="ECO:0000259" key="9">
    <source>
        <dbReference type="Pfam" id="PF00593"/>
    </source>
</evidence>
<dbReference type="EMBL" id="UOED01000109">
    <property type="protein sequence ID" value="VAV96717.1"/>
    <property type="molecule type" value="Genomic_DNA"/>
</dbReference>
<evidence type="ECO:0000256" key="5">
    <source>
        <dbReference type="ARBA" id="ARBA00023077"/>
    </source>
</evidence>
<evidence type="ECO:0000256" key="1">
    <source>
        <dbReference type="ARBA" id="ARBA00004571"/>
    </source>
</evidence>
<organism evidence="11">
    <name type="scientific">hydrothermal vent metagenome</name>
    <dbReference type="NCBI Taxonomy" id="652676"/>
    <lineage>
        <taxon>unclassified sequences</taxon>
        <taxon>metagenomes</taxon>
        <taxon>ecological metagenomes</taxon>
    </lineage>
</organism>
<evidence type="ECO:0000259" key="10">
    <source>
        <dbReference type="Pfam" id="PF07715"/>
    </source>
</evidence>
<feature type="domain" description="TonB-dependent receptor plug" evidence="10">
    <location>
        <begin position="42"/>
        <end position="149"/>
    </location>
</feature>
<evidence type="ECO:0000256" key="4">
    <source>
        <dbReference type="ARBA" id="ARBA00022729"/>
    </source>
</evidence>
<keyword evidence="6" id="KW-0472">Membrane</keyword>
<accession>A0A3B0RWN7</accession>
<comment type="subcellular location">
    <subcellularLocation>
        <location evidence="1">Cell outer membrane</location>
        <topology evidence="1">Multi-pass membrane protein</topology>
    </subcellularLocation>
</comment>
<dbReference type="InterPro" id="IPR037066">
    <property type="entry name" value="Plug_dom_sf"/>
</dbReference>
<evidence type="ECO:0000256" key="2">
    <source>
        <dbReference type="ARBA" id="ARBA00022448"/>
    </source>
</evidence>
<evidence type="ECO:0000313" key="11">
    <source>
        <dbReference type="EMBL" id="VAV96717.1"/>
    </source>
</evidence>